<evidence type="ECO:0000313" key="8">
    <source>
        <dbReference type="Proteomes" id="UP001142489"/>
    </source>
</evidence>
<comment type="subcellular location">
    <subcellularLocation>
        <location evidence="1">Nucleus</location>
        <location evidence="1">Nucleolus</location>
    </subcellularLocation>
</comment>
<dbReference type="Pfam" id="PF15684">
    <property type="entry name" value="AROS"/>
    <property type="match status" value="1"/>
</dbReference>
<dbReference type="PRINTS" id="PR02029">
    <property type="entry name" value="ACTREGSIRT1"/>
</dbReference>
<evidence type="ECO:0000256" key="1">
    <source>
        <dbReference type="ARBA" id="ARBA00004604"/>
    </source>
</evidence>
<evidence type="ECO:0000313" key="7">
    <source>
        <dbReference type="EMBL" id="KAJ7330063.1"/>
    </source>
</evidence>
<dbReference type="AlphaFoldDB" id="A0A9Q1B2U2"/>
<dbReference type="GO" id="GO:0019899">
    <property type="term" value="F:enzyme binding"/>
    <property type="evidence" value="ECO:0007669"/>
    <property type="project" value="TreeGrafter"/>
</dbReference>
<dbReference type="GO" id="GO:0005730">
    <property type="term" value="C:nucleolus"/>
    <property type="evidence" value="ECO:0007669"/>
    <property type="project" value="UniProtKB-SubCell"/>
</dbReference>
<protein>
    <recommendedName>
        <fullName evidence="3">Active regulator of SIRT1</fullName>
    </recommendedName>
    <alternativeName>
        <fullName evidence="5">40S ribosomal protein S19-binding protein 1</fullName>
    </alternativeName>
</protein>
<evidence type="ECO:0000256" key="4">
    <source>
        <dbReference type="ARBA" id="ARBA00023242"/>
    </source>
</evidence>
<feature type="compositionally biased region" description="Basic and acidic residues" evidence="6">
    <location>
        <begin position="109"/>
        <end position="120"/>
    </location>
</feature>
<evidence type="ECO:0000256" key="2">
    <source>
        <dbReference type="ARBA" id="ARBA00007318"/>
    </source>
</evidence>
<evidence type="ECO:0000256" key="3">
    <source>
        <dbReference type="ARBA" id="ARBA00016855"/>
    </source>
</evidence>
<dbReference type="Proteomes" id="UP001142489">
    <property type="component" value="Unassembled WGS sequence"/>
</dbReference>
<feature type="region of interest" description="Disordered" evidence="6">
    <location>
        <begin position="100"/>
        <end position="123"/>
    </location>
</feature>
<dbReference type="PANTHER" id="PTHR31454">
    <property type="entry name" value="ACTIVE REGULATOR OF SIRT1"/>
    <property type="match status" value="1"/>
</dbReference>
<reference evidence="7" key="1">
    <citation type="journal article" date="2023" name="DNA Res.">
        <title>Chromosome-level genome assembly of Phrynocephalus forsythii using third-generation DNA sequencing and Hi-C analysis.</title>
        <authorList>
            <person name="Qi Y."/>
            <person name="Zhao W."/>
            <person name="Zhao Y."/>
            <person name="Niu C."/>
            <person name="Cao S."/>
            <person name="Zhang Y."/>
        </authorList>
    </citation>
    <scope>NUCLEOTIDE SEQUENCE</scope>
    <source>
        <tissue evidence="7">Muscle</tissue>
    </source>
</reference>
<name>A0A9Q1B2U2_9SAUR</name>
<sequence length="143" mass="16175">MSASLLRKGLELLETTGASSSCPKKAATTAKSPLQLLRRRKRKKLPASKRETATIKGKVIKSALEEYKKHQAIDHLQENLEYMMNSQYITDSTITQKVLAQNRGRKAKDRPQEEAKKKPEGTVFTEEDFQRFEKEYFGGTGAV</sequence>
<dbReference type="OrthoDB" id="6493910at2759"/>
<proteinExistence type="inferred from homology"/>
<evidence type="ECO:0000256" key="6">
    <source>
        <dbReference type="SAM" id="MobiDB-lite"/>
    </source>
</evidence>
<feature type="region of interest" description="Disordered" evidence="6">
    <location>
        <begin position="17"/>
        <end position="51"/>
    </location>
</feature>
<comment type="similarity">
    <text evidence="2">Belongs to the AROS family.</text>
</comment>
<organism evidence="7 8">
    <name type="scientific">Phrynocephalus forsythii</name>
    <dbReference type="NCBI Taxonomy" id="171643"/>
    <lineage>
        <taxon>Eukaryota</taxon>
        <taxon>Metazoa</taxon>
        <taxon>Chordata</taxon>
        <taxon>Craniata</taxon>
        <taxon>Vertebrata</taxon>
        <taxon>Euteleostomi</taxon>
        <taxon>Lepidosauria</taxon>
        <taxon>Squamata</taxon>
        <taxon>Bifurcata</taxon>
        <taxon>Unidentata</taxon>
        <taxon>Episquamata</taxon>
        <taxon>Toxicofera</taxon>
        <taxon>Iguania</taxon>
        <taxon>Acrodonta</taxon>
        <taxon>Agamidae</taxon>
        <taxon>Agaminae</taxon>
        <taxon>Phrynocephalus</taxon>
    </lineage>
</organism>
<evidence type="ECO:0000256" key="5">
    <source>
        <dbReference type="ARBA" id="ARBA00032748"/>
    </source>
</evidence>
<keyword evidence="4" id="KW-0539">Nucleus</keyword>
<gene>
    <name evidence="7" type="ORF">JRQ81_016237</name>
</gene>
<keyword evidence="8" id="KW-1185">Reference proteome</keyword>
<feature type="compositionally biased region" description="Basic residues" evidence="6">
    <location>
        <begin position="37"/>
        <end position="47"/>
    </location>
</feature>
<dbReference type="InterPro" id="IPR023262">
    <property type="entry name" value="AROS"/>
</dbReference>
<accession>A0A9Q1B2U2</accession>
<dbReference type="EMBL" id="JAPFRF010000006">
    <property type="protein sequence ID" value="KAJ7330063.1"/>
    <property type="molecule type" value="Genomic_DNA"/>
</dbReference>
<dbReference type="PANTHER" id="PTHR31454:SF2">
    <property type="entry name" value="ACTIVE REGULATOR OF SIRT1"/>
    <property type="match status" value="1"/>
</dbReference>
<comment type="caution">
    <text evidence="7">The sequence shown here is derived from an EMBL/GenBank/DDBJ whole genome shotgun (WGS) entry which is preliminary data.</text>
</comment>